<dbReference type="Gene3D" id="3.40.50.300">
    <property type="entry name" value="P-loop containing nucleotide triphosphate hydrolases"/>
    <property type="match status" value="1"/>
</dbReference>
<feature type="region of interest" description="Disordered" evidence="1">
    <location>
        <begin position="133"/>
        <end position="195"/>
    </location>
</feature>
<gene>
    <name evidence="2" type="ORF">POF43_019745</name>
</gene>
<protein>
    <submittedName>
        <fullName evidence="2">Dynamin family protein</fullName>
    </submittedName>
</protein>
<dbReference type="InterPro" id="IPR027417">
    <property type="entry name" value="P-loop_NTPase"/>
</dbReference>
<comment type="caution">
    <text evidence="2">The sequence shown here is derived from an EMBL/GenBank/DDBJ whole genome shotgun (WGS) entry which is preliminary data.</text>
</comment>
<proteinExistence type="predicted"/>
<keyword evidence="3" id="KW-1185">Reference proteome</keyword>
<sequence length="637" mass="67316">MAILDVQPGLIGALSVLRERVDEARFPLELPGASRARRSRDEVLAQLDDYLLPRLRTPDAPLLVVVGGSTGAGKSTLVNSLVGRRVTQAGVLRPTTRTPVLVCHPQDRAYFAARNVLPGLRRDEPGAASRFTARLRPDGYDPGPPGGSHDAAPYDTVHRDTAPYDTPHRDPLRRDVSRRDPLHGEGAHRDAGYGGDRIERIVGPYDVHPARSSAGTGDFGGTGGFDGTGEFDGPDGFDRADDGSPGALRLEVADTLPRGLALLDAPDIDSLVAANRDLAARLIGAADVWVLVTTAARYSDALPWNLLRSAREFDVTLGTVLDRVPHQIADEVAHDYGLMLNRAGLGDVPRFTVPELPESAGGGGLLPRSAVAELGEWLRHVAQDPAARHVVAHRTATGVLESLRSRIPALAGASAAQHAAVVRLSGHVVEAFAGAADLVGSAVADGEPLTGEAYALWRGYPGCGPEAVQEALAEGLAALVRTAVAAADDEAGACWRRDRAGAVAPPYRVDTAAAAFRIGARVARWRTALADLAYEEVRFARDGERAPVDPEDVAVLLGVSLLGGRRAAPAGERLAELLGALVAVRMQDRALDELKAAVSGLLLAERERRLAPLDALKVAPGQQADLISTFSVLQKVR</sequence>
<dbReference type="RefSeq" id="WP_282704677.1">
    <property type="nucleotide sequence ID" value="NZ_JAAGKO020000028.1"/>
</dbReference>
<accession>A0ABT6W2F6</accession>
<dbReference type="EMBL" id="JAAGKO020000028">
    <property type="protein sequence ID" value="MDI5964928.1"/>
    <property type="molecule type" value="Genomic_DNA"/>
</dbReference>
<dbReference type="Proteomes" id="UP001156398">
    <property type="component" value="Unassembled WGS sequence"/>
</dbReference>
<name>A0ABT6W2F6_9ACTN</name>
<evidence type="ECO:0000256" key="1">
    <source>
        <dbReference type="SAM" id="MobiDB-lite"/>
    </source>
</evidence>
<organism evidence="2 3">
    <name type="scientific">Streptantibioticus silvisoli</name>
    <dbReference type="NCBI Taxonomy" id="2705255"/>
    <lineage>
        <taxon>Bacteria</taxon>
        <taxon>Bacillati</taxon>
        <taxon>Actinomycetota</taxon>
        <taxon>Actinomycetes</taxon>
        <taxon>Kitasatosporales</taxon>
        <taxon>Streptomycetaceae</taxon>
        <taxon>Streptantibioticus</taxon>
    </lineage>
</organism>
<evidence type="ECO:0000313" key="3">
    <source>
        <dbReference type="Proteomes" id="UP001156398"/>
    </source>
</evidence>
<dbReference type="CDD" id="cd00882">
    <property type="entry name" value="Ras_like_GTPase"/>
    <property type="match status" value="1"/>
</dbReference>
<dbReference type="SUPFAM" id="SSF52540">
    <property type="entry name" value="P-loop containing nucleoside triphosphate hydrolases"/>
    <property type="match status" value="1"/>
</dbReference>
<reference evidence="2 3" key="1">
    <citation type="submission" date="2023-05" db="EMBL/GenBank/DDBJ databases">
        <title>Streptantibioticus silvisoli sp. nov., acidotolerant actinomycetes 1 from pine litter.</title>
        <authorList>
            <person name="Swiecimska M."/>
            <person name="Golinska P."/>
            <person name="Sangal V."/>
            <person name="Wachnowicz B."/>
            <person name="Goodfellow M."/>
        </authorList>
    </citation>
    <scope>NUCLEOTIDE SEQUENCE [LARGE SCALE GENOMIC DNA]</scope>
    <source>
        <strain evidence="2 3">SL54</strain>
    </source>
</reference>
<feature type="compositionally biased region" description="Basic and acidic residues" evidence="1">
    <location>
        <begin position="156"/>
        <end position="195"/>
    </location>
</feature>
<evidence type="ECO:0000313" key="2">
    <source>
        <dbReference type="EMBL" id="MDI5964928.1"/>
    </source>
</evidence>